<comment type="caution">
    <text evidence="3">The sequence shown here is derived from an EMBL/GenBank/DDBJ whole genome shotgun (WGS) entry which is preliminary data.</text>
</comment>
<dbReference type="InterPro" id="IPR011836">
    <property type="entry name" value="YhdP"/>
</dbReference>
<sequence length="1333" mass="141189">MTEVSAPARRRRTRRVGRWLALGAAVCVILLGLLVAIASQALPLLERHPEAVARFMSERARQPVEFDRLETRWTRRGPLIALHGLRLGPPGERFEIGRADVLVAIYAGLLPGRPLTELRIAGIEIVLEREADGRWRVHNLQGSGSSDPLGQLERLGEIQVTRARLRVITQVPAQEATLPRIDLRMRVAGARLRAGVRAWAADAQAPLEAVIDVQRHAMDGTVWVGGDRLDLRPWAALAGDRLPVEVERAEGRFGGWLTLADRRVDDVRLDLDLRALELRARVEAADPGETGADAPPAAALALGRLRGGARWHREADGWRLQVPRLEAEQAGAVHVVAGLAATEGARYGVQAERVDLAPLAAAAALVPDLPSALRAWLAAAAPVGRVEDLALGGLRDGGLAGSARLGGLGWAAVGDAPGIAGLGGSLRLDDAGGEFVFDAAPLRFDWQGAFVEPLEVVAEGRVAAWREPAGWRLETARLRVEGTGADAGLYAATARGGLLFPEGGGRPHLMLAAAVDPAEVPVAKRFWVRDRMPVEAVEWLDQGLLEGRVVEGEAVVAGDLAHWPFENGEGRFEAAARVEGARLHFHEGWPELTGLDAYVRFVGMGMWVDEARADIMGARIERGSAQIPDFRDAVLGISANGGGQAGALLDFLRATPVGARQAEALSGLRATGAADVAVELRIPLERHLGQHELRGAVSLTDGRLTDPRWRVDFTDVDGNARFGLHGFAAEDVSVRVEGHEARLSLAAGEPAQAPGIAFEAALQGRLPASVLVEREPALDWLAPWIDGTSDWQVSVAVPEGDPAGTRLRIESDLVGTDLRLPAPLRKSASVPLALRVEVPLPVEEGEIEVRLGALMRLRGALREDDGFGAAVVFGGAPPGPPPQRGIEVDGQVAVLDAAGWIGLAAGDSAEQVAALAQTAPEAAAVAAPGTASGTAPESRFQLNRVDLVAGELDVLDRAFNEIRLHLERDAEAATVVRVRGPEVLGSVRVPARPSEGIRGEFERLYWPAARLPGGADAATAETPPADDDEPAKVPPLRFDIADLRYGDAHLGRAELATWPKPEGMRIQRFTTDSPSLRIDASGDWTRLGGRSRSHFSIGFASNELGAMLDALGFAGVIEAGDTRATLVAGWPGSPGAFRLDALDGELTVRIGEGRLLDVEPGGAGRILGLLSLNALPRRLSLDFSDFFGRGLGFDEISGRFGFRDGRASTDDMAINGPAVQIHVRGEADLRAQTYDQTIEVLPKASGVLTAVGALAGGPVGAAVGAVAQQVFRAPFQQATRTVYHVTGPWREPEVAVVDRGPARPPQAQGEAATPPAAPPPGPVPAPAPDDTGD</sequence>
<feature type="compositionally biased region" description="Low complexity" evidence="1">
    <location>
        <begin position="1305"/>
        <end position="1314"/>
    </location>
</feature>
<protein>
    <submittedName>
        <fullName evidence="3">YhdP family protein</fullName>
    </submittedName>
</protein>
<feature type="compositionally biased region" description="Pro residues" evidence="1">
    <location>
        <begin position="1315"/>
        <end position="1327"/>
    </location>
</feature>
<dbReference type="Proteomes" id="UP001595892">
    <property type="component" value="Unassembled WGS sequence"/>
</dbReference>
<dbReference type="InterPro" id="IPR025263">
    <property type="entry name" value="YhdP_central"/>
</dbReference>
<evidence type="ECO:0000313" key="3">
    <source>
        <dbReference type="EMBL" id="MFC4728593.1"/>
    </source>
</evidence>
<feature type="compositionally biased region" description="Low complexity" evidence="1">
    <location>
        <begin position="1014"/>
        <end position="1023"/>
    </location>
</feature>
<evidence type="ECO:0000259" key="2">
    <source>
        <dbReference type="Pfam" id="PF13116"/>
    </source>
</evidence>
<evidence type="ECO:0000313" key="4">
    <source>
        <dbReference type="Proteomes" id="UP001595892"/>
    </source>
</evidence>
<name>A0ABV9NP28_9GAMM</name>
<dbReference type="RefSeq" id="WP_377004622.1">
    <property type="nucleotide sequence ID" value="NZ_JBHSGG010000029.1"/>
</dbReference>
<keyword evidence="4" id="KW-1185">Reference proteome</keyword>
<gene>
    <name evidence="3" type="ORF">ACFO3Q_10475</name>
</gene>
<dbReference type="PANTHER" id="PTHR38690:SF1">
    <property type="entry name" value="PROTEASE"/>
    <property type="match status" value="1"/>
</dbReference>
<dbReference type="Pfam" id="PF13116">
    <property type="entry name" value="YhdP"/>
    <property type="match status" value="1"/>
</dbReference>
<reference evidence="4" key="1">
    <citation type="journal article" date="2019" name="Int. J. Syst. Evol. Microbiol.">
        <title>The Global Catalogue of Microorganisms (GCM) 10K type strain sequencing project: providing services to taxonomists for standard genome sequencing and annotation.</title>
        <authorList>
            <consortium name="The Broad Institute Genomics Platform"/>
            <consortium name="The Broad Institute Genome Sequencing Center for Infectious Disease"/>
            <person name="Wu L."/>
            <person name="Ma J."/>
        </authorList>
    </citation>
    <scope>NUCLEOTIDE SEQUENCE [LARGE SCALE GENOMIC DNA]</scope>
    <source>
        <strain evidence="4">CGMCC 1.13574</strain>
    </source>
</reference>
<feature type="domain" description="YhdP central" evidence="2">
    <location>
        <begin position="14"/>
        <end position="1294"/>
    </location>
</feature>
<dbReference type="EMBL" id="JBHSGG010000029">
    <property type="protein sequence ID" value="MFC4728593.1"/>
    <property type="molecule type" value="Genomic_DNA"/>
</dbReference>
<organism evidence="3 4">
    <name type="scientific">Coralloluteibacterium thermophilum</name>
    <dbReference type="NCBI Taxonomy" id="2707049"/>
    <lineage>
        <taxon>Bacteria</taxon>
        <taxon>Pseudomonadati</taxon>
        <taxon>Pseudomonadota</taxon>
        <taxon>Gammaproteobacteria</taxon>
        <taxon>Lysobacterales</taxon>
        <taxon>Lysobacteraceae</taxon>
        <taxon>Coralloluteibacterium</taxon>
    </lineage>
</organism>
<feature type="region of interest" description="Disordered" evidence="1">
    <location>
        <begin position="1014"/>
        <end position="1033"/>
    </location>
</feature>
<proteinExistence type="predicted"/>
<accession>A0ABV9NP28</accession>
<feature type="region of interest" description="Disordered" evidence="1">
    <location>
        <begin position="1293"/>
        <end position="1333"/>
    </location>
</feature>
<dbReference type="NCBIfam" id="TIGR02099">
    <property type="entry name" value="YhdP family protein"/>
    <property type="match status" value="1"/>
</dbReference>
<evidence type="ECO:0000256" key="1">
    <source>
        <dbReference type="SAM" id="MobiDB-lite"/>
    </source>
</evidence>
<dbReference type="PANTHER" id="PTHR38690">
    <property type="entry name" value="PROTEASE-RELATED"/>
    <property type="match status" value="1"/>
</dbReference>